<dbReference type="InterPro" id="IPR011009">
    <property type="entry name" value="Kinase-like_dom_sf"/>
</dbReference>
<dbReference type="Pfam" id="PF07714">
    <property type="entry name" value="PK_Tyr_Ser-Thr"/>
    <property type="match status" value="1"/>
</dbReference>
<dbReference type="PROSITE" id="PS00108">
    <property type="entry name" value="PROTEIN_KINASE_ST"/>
    <property type="match status" value="1"/>
</dbReference>
<evidence type="ECO:0000313" key="2">
    <source>
        <dbReference type="EMBL" id="KAF6133924.1"/>
    </source>
</evidence>
<dbReference type="Gene3D" id="3.30.200.20">
    <property type="entry name" value="Phosphorylase Kinase, domain 1"/>
    <property type="match status" value="1"/>
</dbReference>
<sequence>MHPQRYSYSTLRHATSSFSPSNRLGQGGFGPVYQGTLSSGKQIAVKLMDKGSLQGEHEFNNELSLAGGIDSDHVVSLIGFSSDKKKRGGRRMVLVYELMVNGSLQDALLNRMCPELMDWKKRVLIAVDIAKGLEFLHRVCDPPVIHGDVKPGNVLLDSNFNAKIADFGLSRLKNDREEVLNGIEVVELDDTYVRSRRYCGDDASTTDVSVGDSASVTTSVGDDEKTPERFLRVVDAETSPEADNNKISGHDKGKNYVMEWIESSNAIIDETSPSEKLEKKQQRRLKGERRPAKKWWSEEFCEELSTKEEKKKKKKRAMVQLSSRSIREQFTLANDSKMKSRRRSSWGSIDFWLDGLNGLSGEIRKKSSDWASGEIPKSGTLTNTNASMRGTICYVAPENGNGGVISEKCDVYSYGVLLLVLIAGRRPLQIGVSPVSEFERANLVLWARHLARRGKLLDLVDPGIQCLDEGQALVCIRVALQCLQHLPSKRLTIDEVVRKLSDVSQPHLPAL</sequence>
<dbReference type="InterPro" id="IPR008271">
    <property type="entry name" value="Ser/Thr_kinase_AS"/>
</dbReference>
<proteinExistence type="predicted"/>
<dbReference type="InterPro" id="IPR000719">
    <property type="entry name" value="Prot_kinase_dom"/>
</dbReference>
<dbReference type="SUPFAM" id="SSF56112">
    <property type="entry name" value="Protein kinase-like (PK-like)"/>
    <property type="match status" value="1"/>
</dbReference>
<accession>A0A7J7KUC7</accession>
<dbReference type="InterPro" id="IPR001245">
    <property type="entry name" value="Ser-Thr/Tyr_kinase_cat_dom"/>
</dbReference>
<dbReference type="Proteomes" id="UP000541444">
    <property type="component" value="Unassembled WGS sequence"/>
</dbReference>
<dbReference type="Pfam" id="PF00069">
    <property type="entry name" value="Pkinase"/>
    <property type="match status" value="1"/>
</dbReference>
<dbReference type="EMBL" id="JACGCM010002894">
    <property type="protein sequence ID" value="KAF6133924.1"/>
    <property type="molecule type" value="Genomic_DNA"/>
</dbReference>
<comment type="caution">
    <text evidence="2">The sequence shown here is derived from an EMBL/GenBank/DDBJ whole genome shotgun (WGS) entry which is preliminary data.</text>
</comment>
<evidence type="ECO:0000313" key="3">
    <source>
        <dbReference type="Proteomes" id="UP000541444"/>
    </source>
</evidence>
<dbReference type="PANTHER" id="PTHR46821">
    <property type="entry name" value="OS07G0586332 PROTEIN"/>
    <property type="match status" value="1"/>
</dbReference>
<dbReference type="PANTHER" id="PTHR46821:SF2">
    <property type="entry name" value="OS03G0251700 PROTEIN"/>
    <property type="match status" value="1"/>
</dbReference>
<dbReference type="Gene3D" id="1.10.510.10">
    <property type="entry name" value="Transferase(Phosphotransferase) domain 1"/>
    <property type="match status" value="2"/>
</dbReference>
<gene>
    <name evidence="2" type="ORF">GIB67_040688</name>
</gene>
<protein>
    <recommendedName>
        <fullName evidence="1">Protein kinase domain-containing protein</fullName>
    </recommendedName>
</protein>
<organism evidence="2 3">
    <name type="scientific">Kingdonia uniflora</name>
    <dbReference type="NCBI Taxonomy" id="39325"/>
    <lineage>
        <taxon>Eukaryota</taxon>
        <taxon>Viridiplantae</taxon>
        <taxon>Streptophyta</taxon>
        <taxon>Embryophyta</taxon>
        <taxon>Tracheophyta</taxon>
        <taxon>Spermatophyta</taxon>
        <taxon>Magnoliopsida</taxon>
        <taxon>Ranunculales</taxon>
        <taxon>Circaeasteraceae</taxon>
        <taxon>Kingdonia</taxon>
    </lineage>
</organism>
<dbReference type="OrthoDB" id="626167at2759"/>
<dbReference type="AlphaFoldDB" id="A0A7J7KUC7"/>
<feature type="domain" description="Protein kinase" evidence="1">
    <location>
        <begin position="18"/>
        <end position="508"/>
    </location>
</feature>
<dbReference type="PROSITE" id="PS50011">
    <property type="entry name" value="PROTEIN_KINASE_DOM"/>
    <property type="match status" value="1"/>
</dbReference>
<dbReference type="GO" id="GO:0005524">
    <property type="term" value="F:ATP binding"/>
    <property type="evidence" value="ECO:0007669"/>
    <property type="project" value="InterPro"/>
</dbReference>
<name>A0A7J7KUC7_9MAGN</name>
<keyword evidence="3" id="KW-1185">Reference proteome</keyword>
<dbReference type="SMART" id="SM00220">
    <property type="entry name" value="S_TKc"/>
    <property type="match status" value="1"/>
</dbReference>
<dbReference type="InterPro" id="IPR044576">
    <property type="entry name" value="At4g25390-like"/>
</dbReference>
<evidence type="ECO:0000259" key="1">
    <source>
        <dbReference type="PROSITE" id="PS50011"/>
    </source>
</evidence>
<reference evidence="2 3" key="1">
    <citation type="journal article" date="2020" name="IScience">
        <title>Genome Sequencing of the Endangered Kingdonia uniflora (Circaeasteraceae, Ranunculales) Reveals Potential Mechanisms of Evolutionary Specialization.</title>
        <authorList>
            <person name="Sun Y."/>
            <person name="Deng T."/>
            <person name="Zhang A."/>
            <person name="Moore M.J."/>
            <person name="Landis J.B."/>
            <person name="Lin N."/>
            <person name="Zhang H."/>
            <person name="Zhang X."/>
            <person name="Huang J."/>
            <person name="Zhang X."/>
            <person name="Sun H."/>
            <person name="Wang H."/>
        </authorList>
    </citation>
    <scope>NUCLEOTIDE SEQUENCE [LARGE SCALE GENOMIC DNA]</scope>
    <source>
        <strain evidence="2">TB1705</strain>
        <tissue evidence="2">Leaf</tissue>
    </source>
</reference>
<dbReference type="GO" id="GO:0004672">
    <property type="term" value="F:protein kinase activity"/>
    <property type="evidence" value="ECO:0007669"/>
    <property type="project" value="InterPro"/>
</dbReference>